<dbReference type="InterPro" id="IPR042087">
    <property type="entry name" value="DNA_pol_B_thumb"/>
</dbReference>
<keyword evidence="8" id="KW-0175">Coiled coil</keyword>
<evidence type="ECO:0000256" key="1">
    <source>
        <dbReference type="ARBA" id="ARBA00005755"/>
    </source>
</evidence>
<dbReference type="EC" id="2.7.7.7" evidence="7"/>
<keyword evidence="5 7" id="KW-0238">DNA-binding</keyword>
<dbReference type="AlphaFoldDB" id="A0A516AGX6"/>
<dbReference type="GO" id="GO:0003887">
    <property type="term" value="F:DNA-directed DNA polymerase activity"/>
    <property type="evidence" value="ECO:0007669"/>
    <property type="project" value="UniProtKB-KW"/>
</dbReference>
<keyword evidence="4 7" id="KW-0239">DNA-directed DNA polymerase</keyword>
<organism evidence="12">
    <name type="scientific">Crypthecodinium cohnii</name>
    <name type="common">Dinoflagellate</name>
    <name type="synonym">Glenodinium cohnii</name>
    <dbReference type="NCBI Taxonomy" id="2866"/>
    <lineage>
        <taxon>Eukaryota</taxon>
        <taxon>Sar</taxon>
        <taxon>Alveolata</taxon>
        <taxon>Dinophyceae</taxon>
        <taxon>Gonyaulacales</taxon>
        <taxon>Crypthecodiniaceae</taxon>
        <taxon>Crypthecodinium</taxon>
    </lineage>
</organism>
<dbReference type="InterPro" id="IPR006133">
    <property type="entry name" value="DNA-dir_DNA_pol_B_exonuc"/>
</dbReference>
<feature type="compositionally biased region" description="Basic residues" evidence="9">
    <location>
        <begin position="1"/>
        <end position="13"/>
    </location>
</feature>
<dbReference type="Pfam" id="PF03104">
    <property type="entry name" value="DNA_pol_B_exo1"/>
    <property type="match status" value="1"/>
</dbReference>
<dbReference type="InterPro" id="IPR043502">
    <property type="entry name" value="DNA/RNA_pol_sf"/>
</dbReference>
<keyword evidence="3 7" id="KW-0548">Nucleotidyltransferase</keyword>
<accession>A0A516AGX6</accession>
<evidence type="ECO:0000256" key="8">
    <source>
        <dbReference type="SAM" id="Coils"/>
    </source>
</evidence>
<evidence type="ECO:0000256" key="3">
    <source>
        <dbReference type="ARBA" id="ARBA00022695"/>
    </source>
</evidence>
<evidence type="ECO:0000256" key="6">
    <source>
        <dbReference type="ARBA" id="ARBA00049244"/>
    </source>
</evidence>
<evidence type="ECO:0000256" key="9">
    <source>
        <dbReference type="SAM" id="MobiDB-lite"/>
    </source>
</evidence>
<dbReference type="GO" id="GO:0003677">
    <property type="term" value="F:DNA binding"/>
    <property type="evidence" value="ECO:0007669"/>
    <property type="project" value="UniProtKB-KW"/>
</dbReference>
<dbReference type="InterPro" id="IPR036397">
    <property type="entry name" value="RNaseH_sf"/>
</dbReference>
<dbReference type="SUPFAM" id="SSF53098">
    <property type="entry name" value="Ribonuclease H-like"/>
    <property type="match status" value="1"/>
</dbReference>
<dbReference type="GO" id="GO:0000166">
    <property type="term" value="F:nucleotide binding"/>
    <property type="evidence" value="ECO:0007669"/>
    <property type="project" value="InterPro"/>
</dbReference>
<evidence type="ECO:0000256" key="7">
    <source>
        <dbReference type="RuleBase" id="RU000442"/>
    </source>
</evidence>
<evidence type="ECO:0000259" key="11">
    <source>
        <dbReference type="Pfam" id="PF03104"/>
    </source>
</evidence>
<feature type="domain" description="DNA-directed DNA polymerase family B multifunctional" evidence="10">
    <location>
        <begin position="485"/>
        <end position="931"/>
    </location>
</feature>
<dbReference type="GO" id="GO:0045004">
    <property type="term" value="P:DNA replication proofreading"/>
    <property type="evidence" value="ECO:0007669"/>
    <property type="project" value="TreeGrafter"/>
</dbReference>
<dbReference type="Gene3D" id="1.10.287.690">
    <property type="entry name" value="Helix hairpin bin"/>
    <property type="match status" value="1"/>
</dbReference>
<dbReference type="InterPro" id="IPR006134">
    <property type="entry name" value="DNA-dir_DNA_pol_B_multi_dom"/>
</dbReference>
<feature type="domain" description="DNA-directed DNA polymerase family B exonuclease" evidence="11">
    <location>
        <begin position="178"/>
        <end position="353"/>
    </location>
</feature>
<evidence type="ECO:0000259" key="10">
    <source>
        <dbReference type="Pfam" id="PF00136"/>
    </source>
</evidence>
<dbReference type="Gene3D" id="3.30.342.10">
    <property type="entry name" value="DNA Polymerase, chain B, domain 1"/>
    <property type="match status" value="1"/>
</dbReference>
<dbReference type="InterPro" id="IPR023211">
    <property type="entry name" value="DNA_pol_palm_dom_sf"/>
</dbReference>
<dbReference type="GO" id="GO:0008296">
    <property type="term" value="F:3'-5'-DNA exonuclease activity"/>
    <property type="evidence" value="ECO:0007669"/>
    <property type="project" value="TreeGrafter"/>
</dbReference>
<dbReference type="InterPro" id="IPR050240">
    <property type="entry name" value="DNA_pol_type-B"/>
</dbReference>
<dbReference type="SMART" id="SM00486">
    <property type="entry name" value="POLBc"/>
    <property type="match status" value="1"/>
</dbReference>
<dbReference type="InterPro" id="IPR017964">
    <property type="entry name" value="DNA-dir_DNA_pol_B_CS"/>
</dbReference>
<dbReference type="PANTHER" id="PTHR10322:SF23">
    <property type="entry name" value="DNA POLYMERASE DELTA CATALYTIC SUBUNIT"/>
    <property type="match status" value="1"/>
</dbReference>
<comment type="similarity">
    <text evidence="1 7">Belongs to the DNA polymerase type-B family.</text>
</comment>
<proteinExistence type="evidence at transcript level"/>
<keyword evidence="7" id="KW-0235">DNA replication</keyword>
<evidence type="ECO:0000256" key="5">
    <source>
        <dbReference type="ARBA" id="ARBA00023125"/>
    </source>
</evidence>
<dbReference type="GO" id="GO:0006287">
    <property type="term" value="P:base-excision repair, gap-filling"/>
    <property type="evidence" value="ECO:0007669"/>
    <property type="project" value="TreeGrafter"/>
</dbReference>
<feature type="coiled-coil region" evidence="8">
    <location>
        <begin position="1006"/>
        <end position="1033"/>
    </location>
</feature>
<name>A0A516AGX6_CRYCO</name>
<dbReference type="Gene3D" id="1.10.132.60">
    <property type="entry name" value="DNA polymerase family B, C-terminal domain"/>
    <property type="match status" value="1"/>
</dbReference>
<dbReference type="InterPro" id="IPR012337">
    <property type="entry name" value="RNaseH-like_sf"/>
</dbReference>
<dbReference type="PRINTS" id="PR00106">
    <property type="entry name" value="DNAPOLB"/>
</dbReference>
<dbReference type="GO" id="GO:0006297">
    <property type="term" value="P:nucleotide-excision repair, DNA gap filling"/>
    <property type="evidence" value="ECO:0007669"/>
    <property type="project" value="TreeGrafter"/>
</dbReference>
<dbReference type="InterPro" id="IPR006172">
    <property type="entry name" value="DNA-dir_DNA_pol_B"/>
</dbReference>
<feature type="region of interest" description="Disordered" evidence="9">
    <location>
        <begin position="1"/>
        <end position="47"/>
    </location>
</feature>
<dbReference type="NCBIfam" id="TIGR00592">
    <property type="entry name" value="pol2"/>
    <property type="match status" value="1"/>
</dbReference>
<sequence>MGKRGAPKGKAKAKAAGQEPAAKKRRGAASNAKPDPPPDPPEYWARPSLPEDVETKALRFFVVDVEDFGPAGTSTHDLLLYGLTLEGCSVCARLSGIRPYFYMRCASEIRGREEDLKQELSKQLGASTVLSVEVVRRTPLMTYQLEQDMFKVTLASQDKMKEAAHAVEGNRLPNFSGETFEAEVPFLLRFLVDKDFGGGRWVELPVGSWKKVEASSDTLISSSQLEVVADGDVLRAIPLKEEGGSAMPPVRTVAVEAQTDAEGHLAGASCTLSVQGVSSQHARAIWILQNDNEVVPDASTGGDQGWSEVQIEDYDPTKPEPPKVFTSTNEFSLAEHLAQTLALFDADFLLSYDLPLCVKGLLAGAPVAKSGSPLARALTRRVGLDVKLTPSSGEVSGLVGRLPFHLAKQVEKEHKLVDYSLGSLYEHFCKKPLAELRSSTLATLRSERPRAYASHLLKSAQACMQIFDKLALLFNFVEMARVTGVPLRYLLDRGEAVKVQAQLLRVAGSRGFVLPSQRSIVGEEARLEGATVLEPSKGFYRCPITVLDFASLYPSIMMAHNLCYSTMLRPGAEKKPDAPASKASPPIILGPESEGASTHFVQSSVRQGLLPFIVEQLLRERKATRRELAECGPGEDSRKKVLHGRQLALKISANSVYGFTGAVNGPLPCLELAGAVTAYGRQMIQTTRAKIESHFTTSAGYDNDAKVIYGDTDSVMVDWGDEQMSLEKATKLSEEAAKVCTDAFPSPVRLEFEKIYRPYLLMAKKRYAGLAWSSPKAEPSVEFKGIETVRRDWSDFTRQGMEKSLKLLLRPDGGDGQAEAVEFVRGLVRDLRENKVDLTSLVISKSLGREDYATKLPHVEVANKLRARLGPAASPSTGDRVCYVVLAGAPNTKVYDRAEDPLYALENEMPVDADYYLENQFKEPLTRVFEHVCGGTQKAKDVLFGMAAGQQQVVRSAASSASRGLGKFMKVKPKCLGCKTVTVATMEAPFCSGCESLATTKKEEIKEALSSRAKELHRQLDDLRKQCDEKCKTISEAYPNLPPDSTGGKAPEGEQCENVNCKALCGRRRLAKQLGTTTADLARLGVPTP</sequence>
<dbReference type="PROSITE" id="PS00116">
    <property type="entry name" value="DNA_POLYMERASE_B"/>
    <property type="match status" value="1"/>
</dbReference>
<reference evidence="12" key="1">
    <citation type="journal article" date="2019" name="Microorganisms">
        <title>DNA Damage Response Pathways in Dinoflagellates.</title>
        <authorList>
            <person name="Li C."/>
            <person name="Wong J."/>
        </authorList>
    </citation>
    <scope>NUCLEOTIDE SEQUENCE</scope>
</reference>
<dbReference type="PANTHER" id="PTHR10322">
    <property type="entry name" value="DNA POLYMERASE CATALYTIC SUBUNIT"/>
    <property type="match status" value="1"/>
</dbReference>
<dbReference type="Gene3D" id="3.90.1600.10">
    <property type="entry name" value="Palm domain of DNA polymerase"/>
    <property type="match status" value="1"/>
</dbReference>
<dbReference type="GO" id="GO:0043625">
    <property type="term" value="C:delta DNA polymerase complex"/>
    <property type="evidence" value="ECO:0007669"/>
    <property type="project" value="TreeGrafter"/>
</dbReference>
<dbReference type="Gene3D" id="3.30.420.10">
    <property type="entry name" value="Ribonuclease H-like superfamily/Ribonuclease H"/>
    <property type="match status" value="1"/>
</dbReference>
<protein>
    <recommendedName>
        <fullName evidence="7">DNA polymerase</fullName>
        <ecNumber evidence="7">2.7.7.7</ecNumber>
    </recommendedName>
</protein>
<evidence type="ECO:0000313" key="12">
    <source>
        <dbReference type="EMBL" id="QDO16561.1"/>
    </source>
</evidence>
<keyword evidence="2 7" id="KW-0808">Transferase</keyword>
<dbReference type="EMBL" id="MN126094">
    <property type="protein sequence ID" value="QDO16561.1"/>
    <property type="molecule type" value="mRNA"/>
</dbReference>
<comment type="catalytic activity">
    <reaction evidence="6 7">
        <text>DNA(n) + a 2'-deoxyribonucleoside 5'-triphosphate = DNA(n+1) + diphosphate</text>
        <dbReference type="Rhea" id="RHEA:22508"/>
        <dbReference type="Rhea" id="RHEA-COMP:17339"/>
        <dbReference type="Rhea" id="RHEA-COMP:17340"/>
        <dbReference type="ChEBI" id="CHEBI:33019"/>
        <dbReference type="ChEBI" id="CHEBI:61560"/>
        <dbReference type="ChEBI" id="CHEBI:173112"/>
        <dbReference type="EC" id="2.7.7.7"/>
    </reaction>
</comment>
<dbReference type="SUPFAM" id="SSF56672">
    <property type="entry name" value="DNA/RNA polymerases"/>
    <property type="match status" value="1"/>
</dbReference>
<evidence type="ECO:0000256" key="2">
    <source>
        <dbReference type="ARBA" id="ARBA00022679"/>
    </source>
</evidence>
<evidence type="ECO:0000256" key="4">
    <source>
        <dbReference type="ARBA" id="ARBA00022932"/>
    </source>
</evidence>
<dbReference type="Pfam" id="PF00136">
    <property type="entry name" value="DNA_pol_B"/>
    <property type="match status" value="1"/>
</dbReference>